<comment type="caution">
    <text evidence="2">The sequence shown here is derived from an EMBL/GenBank/DDBJ whole genome shotgun (WGS) entry which is preliminary data.</text>
</comment>
<dbReference type="InterPro" id="IPR002035">
    <property type="entry name" value="VWF_A"/>
</dbReference>
<protein>
    <recommendedName>
        <fullName evidence="1">VWFA domain-containing protein</fullName>
    </recommendedName>
</protein>
<dbReference type="PANTHER" id="PTHR10579">
    <property type="entry name" value="CALCIUM-ACTIVATED CHLORIDE CHANNEL REGULATOR"/>
    <property type="match status" value="1"/>
</dbReference>
<dbReference type="SUPFAM" id="SSF53300">
    <property type="entry name" value="vWA-like"/>
    <property type="match status" value="1"/>
</dbReference>
<dbReference type="Proteomes" id="UP001189429">
    <property type="component" value="Unassembled WGS sequence"/>
</dbReference>
<keyword evidence="3" id="KW-1185">Reference proteome</keyword>
<evidence type="ECO:0000259" key="1">
    <source>
        <dbReference type="PROSITE" id="PS50234"/>
    </source>
</evidence>
<dbReference type="PANTHER" id="PTHR10579:SF156">
    <property type="entry name" value="VWFA DOMAIN-CONTAINING PROTEIN"/>
    <property type="match status" value="1"/>
</dbReference>
<evidence type="ECO:0000313" key="3">
    <source>
        <dbReference type="Proteomes" id="UP001189429"/>
    </source>
</evidence>
<evidence type="ECO:0000313" key="2">
    <source>
        <dbReference type="EMBL" id="CAK0900395.1"/>
    </source>
</evidence>
<dbReference type="SMART" id="SM00327">
    <property type="entry name" value="VWA"/>
    <property type="match status" value="1"/>
</dbReference>
<dbReference type="PROSITE" id="PS50234">
    <property type="entry name" value="VWFA"/>
    <property type="match status" value="1"/>
</dbReference>
<dbReference type="Pfam" id="PF00092">
    <property type="entry name" value="VWA"/>
    <property type="match status" value="1"/>
</dbReference>
<accession>A0ABN9XQE3</accession>
<name>A0ABN9XQE3_9DINO</name>
<proteinExistence type="predicted"/>
<organism evidence="2 3">
    <name type="scientific">Prorocentrum cordatum</name>
    <dbReference type="NCBI Taxonomy" id="2364126"/>
    <lineage>
        <taxon>Eukaryota</taxon>
        <taxon>Sar</taxon>
        <taxon>Alveolata</taxon>
        <taxon>Dinophyceae</taxon>
        <taxon>Prorocentrales</taxon>
        <taxon>Prorocentraceae</taxon>
        <taxon>Prorocentrum</taxon>
    </lineage>
</organism>
<reference evidence="2" key="1">
    <citation type="submission" date="2023-10" db="EMBL/GenBank/DDBJ databases">
        <authorList>
            <person name="Chen Y."/>
            <person name="Shah S."/>
            <person name="Dougan E. K."/>
            <person name="Thang M."/>
            <person name="Chan C."/>
        </authorList>
    </citation>
    <scope>NUCLEOTIDE SEQUENCE [LARGE SCALE GENOMIC DNA]</scope>
</reference>
<dbReference type="Gene3D" id="3.40.50.410">
    <property type="entry name" value="von Willebrand factor, type A domain"/>
    <property type="match status" value="1"/>
</dbReference>
<sequence length="821" mass="86073">MSEQVRLSIAPGKELQAAGGEHVPIMVSVAPPDGAQRCPVDICCVVDVSGSMGTEAMLKGEDGSEVGHGLSVLDIVKHALKTIIHNLGDTDRLALVAYSNDAQIIFNLTVMTPNGRSETERRLDELSPSGMTNLWDGLKTGMDVLSQGAGQGERLQHVMLFTDGLPNINPPRGILPMLKRLKDKGGGKLPCAINTFGFGYELDSELLSQLAADGSGAYAFIPDPGFVGTVFVNSMANLLVTMGKDVVLTLEPTEGATIGFVAGGHPVTKKPDGSIAVGLGSLQFGQAKEVIVSMTVPQQAVAAGFLKASLAYGTRSQNEQVVSCVGRGSGAAGTSRAVEMSRVRLKFVDTVRAAMQAVKLSAADKAKVPASGGHAQALLRMEHYNADRESTNGCFSREVLEEHHLCAPNTLYECTPAYYHGGILAAAAAARLHGGRRGGGAVFCEESSSVTPMGDGIARYSARQLEGALAPGRAAAALFRDGARELKGARAPAAKGLPGGRLAGRLGWTGGDMSSASTRDASSFSARDSYDCAKLIFNFLIIASVNWQAVCTLQFSLKVAGPIRVAMKIAYDKVDDCAISDPVLESKILQLFISSKEKVRGLLATLSSRGKGRLAQGNEVYGAKDVGVFEDLPRLTWLAVAAQSGYALHEGDAHFVLALVAAAATHPRRTAPPDAVPEARARAALHRLLSGPAVGAGTAPAAGAGAAVAEQLSLCLTLRACYGGMGCDIDMLLAFAGNPAHWEHRVVPAELTATAGAGLADEWLAHLRSCRWRWGGPLAAEAGERLEAAVDFHCSDVVPRICRYLQGPEVARGTGRPMKTR</sequence>
<dbReference type="InterPro" id="IPR036465">
    <property type="entry name" value="vWFA_dom_sf"/>
</dbReference>
<dbReference type="EMBL" id="CAUYUJ010020771">
    <property type="protein sequence ID" value="CAK0900395.1"/>
    <property type="molecule type" value="Genomic_DNA"/>
</dbReference>
<dbReference type="InterPro" id="IPR051266">
    <property type="entry name" value="CLCR"/>
</dbReference>
<feature type="domain" description="VWFA" evidence="1">
    <location>
        <begin position="41"/>
        <end position="239"/>
    </location>
</feature>
<gene>
    <name evidence="2" type="ORF">PCOR1329_LOCUS77683</name>
</gene>